<evidence type="ECO:0000256" key="1">
    <source>
        <dbReference type="SAM" id="MobiDB-lite"/>
    </source>
</evidence>
<dbReference type="EMBL" id="GL945476">
    <property type="protein sequence ID" value="EGO02985.1"/>
    <property type="molecule type" value="Genomic_DNA"/>
</dbReference>
<feature type="compositionally biased region" description="Polar residues" evidence="1">
    <location>
        <begin position="48"/>
        <end position="58"/>
    </location>
</feature>
<keyword evidence="3" id="KW-1185">Reference proteome</keyword>
<feature type="non-terminal residue" evidence="2">
    <location>
        <position position="1"/>
    </location>
</feature>
<protein>
    <recommendedName>
        <fullName evidence="4">CCHC-type domain-containing protein</fullName>
    </recommendedName>
</protein>
<dbReference type="HOGENOM" id="CLU_3112243_0_0_1"/>
<evidence type="ECO:0008006" key="4">
    <source>
        <dbReference type="Google" id="ProtNLM"/>
    </source>
</evidence>
<sequence>CSNCDRKEHIDKDCWQKYGGKEGQGPRQKKKQERLNTARDPPDEDNYAFTSFETNLAT</sequence>
<gene>
    <name evidence="2" type="ORF">SERLA73DRAFT_47284</name>
</gene>
<reference evidence="3" key="1">
    <citation type="journal article" date="2011" name="Science">
        <title>The plant cell wall-decomposing machinery underlies the functional diversity of forest fungi.</title>
        <authorList>
            <person name="Eastwood D.C."/>
            <person name="Floudas D."/>
            <person name="Binder M."/>
            <person name="Majcherczyk A."/>
            <person name="Schneider P."/>
            <person name="Aerts A."/>
            <person name="Asiegbu F.O."/>
            <person name="Baker S.E."/>
            <person name="Barry K."/>
            <person name="Bendiksby M."/>
            <person name="Blumentritt M."/>
            <person name="Coutinho P.M."/>
            <person name="Cullen D."/>
            <person name="de Vries R.P."/>
            <person name="Gathman A."/>
            <person name="Goodell B."/>
            <person name="Henrissat B."/>
            <person name="Ihrmark K."/>
            <person name="Kauserud H."/>
            <person name="Kohler A."/>
            <person name="LaButti K."/>
            <person name="Lapidus A."/>
            <person name="Lavin J.L."/>
            <person name="Lee Y.-H."/>
            <person name="Lindquist E."/>
            <person name="Lilly W."/>
            <person name="Lucas S."/>
            <person name="Morin E."/>
            <person name="Murat C."/>
            <person name="Oguiza J.A."/>
            <person name="Park J."/>
            <person name="Pisabarro A.G."/>
            <person name="Riley R."/>
            <person name="Rosling A."/>
            <person name="Salamov A."/>
            <person name="Schmidt O."/>
            <person name="Schmutz J."/>
            <person name="Skrede I."/>
            <person name="Stenlid J."/>
            <person name="Wiebenga A."/>
            <person name="Xie X."/>
            <person name="Kuees U."/>
            <person name="Hibbett D.S."/>
            <person name="Hoffmeister D."/>
            <person name="Hoegberg N."/>
            <person name="Martin F."/>
            <person name="Grigoriev I.V."/>
            <person name="Watkinson S.C."/>
        </authorList>
    </citation>
    <scope>NUCLEOTIDE SEQUENCE [LARGE SCALE GENOMIC DNA]</scope>
    <source>
        <strain evidence="3">strain S7.3</strain>
    </source>
</reference>
<dbReference type="OrthoDB" id="2692435at2759"/>
<evidence type="ECO:0000313" key="3">
    <source>
        <dbReference type="Proteomes" id="UP000008063"/>
    </source>
</evidence>
<evidence type="ECO:0000313" key="2">
    <source>
        <dbReference type="EMBL" id="EGO02985.1"/>
    </source>
</evidence>
<dbReference type="AlphaFoldDB" id="F8PN03"/>
<proteinExistence type="predicted"/>
<accession>F8PN03</accession>
<organism evidence="3">
    <name type="scientific">Serpula lacrymans var. lacrymans (strain S7.3)</name>
    <name type="common">Dry rot fungus</name>
    <dbReference type="NCBI Taxonomy" id="936435"/>
    <lineage>
        <taxon>Eukaryota</taxon>
        <taxon>Fungi</taxon>
        <taxon>Dikarya</taxon>
        <taxon>Basidiomycota</taxon>
        <taxon>Agaricomycotina</taxon>
        <taxon>Agaricomycetes</taxon>
        <taxon>Agaricomycetidae</taxon>
        <taxon>Boletales</taxon>
        <taxon>Coniophorineae</taxon>
        <taxon>Serpulaceae</taxon>
        <taxon>Serpula</taxon>
    </lineage>
</organism>
<dbReference type="InParanoid" id="F8PN03"/>
<dbReference type="Proteomes" id="UP000008063">
    <property type="component" value="Unassembled WGS sequence"/>
</dbReference>
<name>F8PN03_SERL3</name>
<feature type="region of interest" description="Disordered" evidence="1">
    <location>
        <begin position="15"/>
        <end position="58"/>
    </location>
</feature>